<keyword evidence="1" id="KW-0808">Transferase</keyword>
<dbReference type="InterPro" id="IPR023606">
    <property type="entry name" value="CoA-Trfase_III_dom_1_sf"/>
</dbReference>
<organism evidence="2">
    <name type="scientific">freshwater metagenome</name>
    <dbReference type="NCBI Taxonomy" id="449393"/>
    <lineage>
        <taxon>unclassified sequences</taxon>
        <taxon>metagenomes</taxon>
        <taxon>ecological metagenomes</taxon>
    </lineage>
</organism>
<accession>A0A6J6Z8Z5</accession>
<protein>
    <submittedName>
        <fullName evidence="2">Unannotated protein</fullName>
    </submittedName>
</protein>
<dbReference type="EMBL" id="CAFABE010000005">
    <property type="protein sequence ID" value="CAB4817959.1"/>
    <property type="molecule type" value="Genomic_DNA"/>
</dbReference>
<dbReference type="EMBL" id="CAFBPM010000004">
    <property type="protein sequence ID" value="CAB5015698.1"/>
    <property type="molecule type" value="Genomic_DNA"/>
</dbReference>
<reference evidence="2" key="1">
    <citation type="submission" date="2020-05" db="EMBL/GenBank/DDBJ databases">
        <authorList>
            <person name="Chiriac C."/>
            <person name="Salcher M."/>
            <person name="Ghai R."/>
            <person name="Kavagutti S V."/>
        </authorList>
    </citation>
    <scope>NUCLEOTIDE SEQUENCE</scope>
</reference>
<evidence type="ECO:0000256" key="1">
    <source>
        <dbReference type="ARBA" id="ARBA00022679"/>
    </source>
</evidence>
<dbReference type="Gene3D" id="3.40.50.10540">
    <property type="entry name" value="Crotonobetainyl-coa:carnitine coa-transferase, domain 1"/>
    <property type="match status" value="1"/>
</dbReference>
<dbReference type="Pfam" id="PF02515">
    <property type="entry name" value="CoA_transf_3"/>
    <property type="match status" value="1"/>
</dbReference>
<dbReference type="PANTHER" id="PTHR48207">
    <property type="entry name" value="SUCCINATE--HYDROXYMETHYLGLUTARATE COA-TRANSFERASE"/>
    <property type="match status" value="1"/>
</dbReference>
<sequence length="406" mass="44239">MTNEALPLAGLRVIDVGTRISAPFCAGLLGEMGAEVIKIEDPHGGDFMRSIGPFLDQENDEDEYSMWWAVEGRGRKGVTLNLREPKGQELFRSLVATADVVCENFRPGTLEAWNIAPDQCDEKLVWARISVFGQDGPNAPRPGLDRMGIAYGGLLHLTGYPDRPPVKPGINISDYLTGTFAAEAVMAALYRRDRAGTGTGKGGVVDAPLYGAVLRILEWTLAAQDRLGLTRQREGNRLSTSAPIDNYPTKDGTYVCIVAGSDANFARLCRAMGQEELANDPRYTTLSQRASSGDELNDLVSLWTMSMNAKEVEQRCLEHGVPVAVSYDAHDILNDPHMIERGDFVTVNDPIAGPHRQQGPFPRLDGVVPEAPLPAPRLGEHNKEIWCDALGLSETELAELTAQGIF</sequence>
<dbReference type="GO" id="GO:0008410">
    <property type="term" value="F:CoA-transferase activity"/>
    <property type="evidence" value="ECO:0007669"/>
    <property type="project" value="TreeGrafter"/>
</dbReference>
<dbReference type="InterPro" id="IPR050483">
    <property type="entry name" value="CoA-transferase_III_domain"/>
</dbReference>
<dbReference type="InterPro" id="IPR044855">
    <property type="entry name" value="CoA-Trfase_III_dom3_sf"/>
</dbReference>
<dbReference type="SUPFAM" id="SSF89796">
    <property type="entry name" value="CoA-transferase family III (CaiB/BaiF)"/>
    <property type="match status" value="1"/>
</dbReference>
<dbReference type="PANTHER" id="PTHR48207:SF3">
    <property type="entry name" value="SUCCINATE--HYDROXYMETHYLGLUTARATE COA-TRANSFERASE"/>
    <property type="match status" value="1"/>
</dbReference>
<dbReference type="Gene3D" id="3.30.1540.10">
    <property type="entry name" value="formyl-coa transferase, domain 3"/>
    <property type="match status" value="1"/>
</dbReference>
<evidence type="ECO:0000313" key="4">
    <source>
        <dbReference type="EMBL" id="CAB5015698.1"/>
    </source>
</evidence>
<proteinExistence type="predicted"/>
<dbReference type="AlphaFoldDB" id="A0A6J6Z8Z5"/>
<evidence type="ECO:0000313" key="2">
    <source>
        <dbReference type="EMBL" id="CAB4817959.1"/>
    </source>
</evidence>
<gene>
    <name evidence="2" type="ORF">UFOPK3164_00214</name>
    <name evidence="3" type="ORF">UFOPK3427_01297</name>
    <name evidence="4" type="ORF">UFOPK4112_00585</name>
</gene>
<dbReference type="InterPro" id="IPR003673">
    <property type="entry name" value="CoA-Trfase_fam_III"/>
</dbReference>
<dbReference type="EMBL" id="CAFBLT010000001">
    <property type="protein sequence ID" value="CAB4878572.1"/>
    <property type="molecule type" value="Genomic_DNA"/>
</dbReference>
<name>A0A6J6Z8Z5_9ZZZZ</name>
<evidence type="ECO:0000313" key="3">
    <source>
        <dbReference type="EMBL" id="CAB4878572.1"/>
    </source>
</evidence>